<dbReference type="PRINTS" id="PR00260">
    <property type="entry name" value="CHEMTRNSDUCR"/>
</dbReference>
<feature type="domain" description="Methyl-accepting transducer" evidence="10">
    <location>
        <begin position="17"/>
        <end position="117"/>
    </location>
</feature>
<dbReference type="Pfam" id="PF00015">
    <property type="entry name" value="MCPsignal"/>
    <property type="match status" value="1"/>
</dbReference>
<comment type="subcellular location">
    <subcellularLocation>
        <location evidence="1">Cell membrane</location>
    </subcellularLocation>
</comment>
<name>A0A024HDB9_PSEKB</name>
<dbReference type="SUPFAM" id="SSF58104">
    <property type="entry name" value="Methyl-accepting chemotaxis protein (MCP) signaling domain"/>
    <property type="match status" value="1"/>
</dbReference>
<dbReference type="GO" id="GO:0007165">
    <property type="term" value="P:signal transduction"/>
    <property type="evidence" value="ECO:0007669"/>
    <property type="project" value="UniProtKB-KW"/>
</dbReference>
<comment type="similarity">
    <text evidence="8">Belongs to the methyl-accepting chemotaxis (MCP) protein family.</text>
</comment>
<dbReference type="PANTHER" id="PTHR32089">
    <property type="entry name" value="METHYL-ACCEPTING CHEMOTAXIS PROTEIN MCPB"/>
    <property type="match status" value="1"/>
</dbReference>
<keyword evidence="7 9" id="KW-0807">Transducer</keyword>
<evidence type="ECO:0000256" key="8">
    <source>
        <dbReference type="ARBA" id="ARBA00029447"/>
    </source>
</evidence>
<evidence type="ECO:0000256" key="1">
    <source>
        <dbReference type="ARBA" id="ARBA00004236"/>
    </source>
</evidence>
<reference evidence="11 12" key="1">
    <citation type="submission" date="2013-03" db="EMBL/GenBank/DDBJ databases">
        <authorList>
            <person name="Linke B."/>
        </authorList>
    </citation>
    <scope>NUCLEOTIDE SEQUENCE [LARGE SCALE GENOMIC DNA]</scope>
    <source>
        <strain evidence="11 12">B13</strain>
    </source>
</reference>
<reference evidence="11 12" key="2">
    <citation type="submission" date="2014-05" db="EMBL/GenBank/DDBJ databases">
        <title>Genome sequence of the 3-chlorobenzoate degrading bacterium Pseudomonas knackmussii B13 shows multiple evidence for horizontal gene transfer.</title>
        <authorList>
            <person name="Miyazaki R."/>
            <person name="Bertelli C."/>
            <person name="Falquet L."/>
            <person name="Robinson-Rechavi M."/>
            <person name="Gharib W."/>
            <person name="Roy S."/>
            <person name="Van der Meer J.R."/>
        </authorList>
    </citation>
    <scope>NUCLEOTIDE SEQUENCE [LARGE SCALE GENOMIC DNA]</scope>
    <source>
        <strain evidence="11 12">B13</strain>
    </source>
</reference>
<evidence type="ECO:0000256" key="9">
    <source>
        <dbReference type="PROSITE-ProRule" id="PRU00284"/>
    </source>
</evidence>
<gene>
    <name evidence="11" type="ORF">PKB_1108</name>
</gene>
<dbReference type="SMART" id="SM00283">
    <property type="entry name" value="MA"/>
    <property type="match status" value="1"/>
</dbReference>
<evidence type="ECO:0000256" key="5">
    <source>
        <dbReference type="ARBA" id="ARBA00022989"/>
    </source>
</evidence>
<evidence type="ECO:0000256" key="4">
    <source>
        <dbReference type="ARBA" id="ARBA00022692"/>
    </source>
</evidence>
<evidence type="ECO:0000259" key="10">
    <source>
        <dbReference type="PROSITE" id="PS50111"/>
    </source>
</evidence>
<keyword evidence="12" id="KW-1185">Reference proteome</keyword>
<dbReference type="Gene3D" id="6.10.250.3200">
    <property type="match status" value="1"/>
</dbReference>
<keyword evidence="4" id="KW-0812">Transmembrane</keyword>
<accession>A0A024HDB9</accession>
<dbReference type="OrthoDB" id="8744489at2"/>
<dbReference type="CDD" id="cd12913">
    <property type="entry name" value="PDC1_MCP_like"/>
    <property type="match status" value="1"/>
</dbReference>
<dbReference type="HOGENOM" id="CLU_715457_0_0_6"/>
<keyword evidence="2" id="KW-1003">Cell membrane</keyword>
<dbReference type="Proteomes" id="UP000025241">
    <property type="component" value="Chromosome I"/>
</dbReference>
<evidence type="ECO:0000256" key="6">
    <source>
        <dbReference type="ARBA" id="ARBA00023136"/>
    </source>
</evidence>
<sequence length="386" mass="41660">MQSTLVRPAAAKPAATDETRSTIDQVKLLIADLNLRWTEISKVSEVIKQIAKNTNLVALNAAIEAARAGESGRGFAVVADEVRRLATQSANATADIGNVVASIRSESAKALSDVERAEHSSLLDTAQVLLSSEAQRLEARFSNMATALYGLKNFIVGMKSRNLGPQREQVDAVMQEYLSRNPDLLAFACGCEPNALDGRDAEFAGASGHDATGRLMAYWHRGSGLPQRECLVGYDRADGSGDWYQVPRDKGRDVFMEPYEYAVGGSTVLMTSFMTPMYANGRFLGILGADYTLQQLQESLAPLTPMGNGHYQLLSNAGTWVSHPEAARLGGKANDLPAEAFAAIAQGRAWQQQKGSHVDMLQPIRVGDCDLPWALRLSFELAQAGA</sequence>
<protein>
    <recommendedName>
        <fullName evidence="10">Methyl-accepting transducer domain-containing protein</fullName>
    </recommendedName>
</protein>
<dbReference type="eggNOG" id="COG0840">
    <property type="taxonomic scope" value="Bacteria"/>
</dbReference>
<dbReference type="STRING" id="1301098.PKB_1108"/>
<evidence type="ECO:0000256" key="2">
    <source>
        <dbReference type="ARBA" id="ARBA00022475"/>
    </source>
</evidence>
<dbReference type="Gene3D" id="3.30.450.20">
    <property type="entry name" value="PAS domain"/>
    <property type="match status" value="1"/>
</dbReference>
<dbReference type="KEGG" id="pkc:PKB_1108"/>
<dbReference type="PATRIC" id="fig|1301098.3.peg.1121"/>
<keyword evidence="5" id="KW-1133">Transmembrane helix</keyword>
<proteinExistence type="inferred from homology"/>
<dbReference type="GO" id="GO:0006935">
    <property type="term" value="P:chemotaxis"/>
    <property type="evidence" value="ECO:0007669"/>
    <property type="project" value="UniProtKB-KW"/>
</dbReference>
<organism evidence="11 12">
    <name type="scientific">Pseudomonas knackmussii (strain DSM 6978 / CCUG 54928 / LMG 23759 / B13)</name>
    <dbReference type="NCBI Taxonomy" id="1301098"/>
    <lineage>
        <taxon>Bacteria</taxon>
        <taxon>Pseudomonadati</taxon>
        <taxon>Pseudomonadota</taxon>
        <taxon>Gammaproteobacteria</taxon>
        <taxon>Pseudomonadales</taxon>
        <taxon>Pseudomonadaceae</taxon>
        <taxon>Pseudomonas</taxon>
    </lineage>
</organism>
<dbReference type="InterPro" id="IPR004089">
    <property type="entry name" value="MCPsignal_dom"/>
</dbReference>
<dbReference type="EMBL" id="HG322950">
    <property type="protein sequence ID" value="CDF82473.1"/>
    <property type="molecule type" value="Genomic_DNA"/>
</dbReference>
<dbReference type="GO" id="GO:0005886">
    <property type="term" value="C:plasma membrane"/>
    <property type="evidence" value="ECO:0007669"/>
    <property type="project" value="UniProtKB-SubCell"/>
</dbReference>
<dbReference type="PANTHER" id="PTHR32089:SF112">
    <property type="entry name" value="LYSOZYME-LIKE PROTEIN-RELATED"/>
    <property type="match status" value="1"/>
</dbReference>
<keyword evidence="6" id="KW-0472">Membrane</keyword>
<dbReference type="AlphaFoldDB" id="A0A024HDB9"/>
<dbReference type="PROSITE" id="PS50111">
    <property type="entry name" value="CHEMOTAXIS_TRANSDUC_2"/>
    <property type="match status" value="1"/>
</dbReference>
<keyword evidence="3" id="KW-0488">Methylation</keyword>
<dbReference type="InterPro" id="IPR004090">
    <property type="entry name" value="Chemotax_Me-accpt_rcpt"/>
</dbReference>
<evidence type="ECO:0000256" key="3">
    <source>
        <dbReference type="ARBA" id="ARBA00022481"/>
    </source>
</evidence>
<dbReference type="GO" id="GO:0004888">
    <property type="term" value="F:transmembrane signaling receptor activity"/>
    <property type="evidence" value="ECO:0007669"/>
    <property type="project" value="InterPro"/>
</dbReference>
<dbReference type="Pfam" id="PF22673">
    <property type="entry name" value="MCP-like_PDC_1"/>
    <property type="match status" value="1"/>
</dbReference>
<evidence type="ECO:0000313" key="11">
    <source>
        <dbReference type="EMBL" id="CDF82473.1"/>
    </source>
</evidence>
<evidence type="ECO:0000256" key="7">
    <source>
        <dbReference type="ARBA" id="ARBA00023224"/>
    </source>
</evidence>
<evidence type="ECO:0000313" key="12">
    <source>
        <dbReference type="Proteomes" id="UP000025241"/>
    </source>
</evidence>